<dbReference type="OrthoDB" id="166650at2759"/>
<accession>A0A080YXU2</accession>
<sequence>MDFTHGTNSLGYHLVAGNLLVTTATGRGFPVLDFICRDQQAVTISAIRTYFKEKIPGWRNIVSVVIGKDFVEWRVLMETFPDAKVVLCQF</sequence>
<dbReference type="InterPro" id="IPR048324">
    <property type="entry name" value="ZSWIM1-3_RNaseH-like"/>
</dbReference>
<proteinExistence type="predicted"/>
<dbReference type="EMBL" id="ANJA01004284">
    <property type="protein sequence ID" value="ETO59203.1"/>
    <property type="molecule type" value="Genomic_DNA"/>
</dbReference>
<evidence type="ECO:0000259" key="1">
    <source>
        <dbReference type="Pfam" id="PF21056"/>
    </source>
</evidence>
<dbReference type="Pfam" id="PF21056">
    <property type="entry name" value="ZSWIM1-3_RNaseH-like"/>
    <property type="match status" value="1"/>
</dbReference>
<organism evidence="2 3">
    <name type="scientific">Phytophthora nicotianae P1976</name>
    <dbReference type="NCBI Taxonomy" id="1317066"/>
    <lineage>
        <taxon>Eukaryota</taxon>
        <taxon>Sar</taxon>
        <taxon>Stramenopiles</taxon>
        <taxon>Oomycota</taxon>
        <taxon>Peronosporomycetes</taxon>
        <taxon>Peronosporales</taxon>
        <taxon>Peronosporaceae</taxon>
        <taxon>Phytophthora</taxon>
    </lineage>
</organism>
<name>A0A080YXU2_PHYNI</name>
<reference evidence="2 3" key="1">
    <citation type="submission" date="2013-11" db="EMBL/GenBank/DDBJ databases">
        <title>The Genome Sequence of Phytophthora parasitica P1976.</title>
        <authorList>
            <consortium name="The Broad Institute Genomics Platform"/>
            <person name="Russ C."/>
            <person name="Tyler B."/>
            <person name="Panabieres F."/>
            <person name="Shan W."/>
            <person name="Tripathy S."/>
            <person name="Grunwald N."/>
            <person name="Machado M."/>
            <person name="Johnson C.S."/>
            <person name="Walker B."/>
            <person name="Young S."/>
            <person name="Zeng Q."/>
            <person name="Gargeya S."/>
            <person name="Fitzgerald M."/>
            <person name="Haas B."/>
            <person name="Abouelleil A."/>
            <person name="Allen A.W."/>
            <person name="Alvarado L."/>
            <person name="Arachchi H.M."/>
            <person name="Berlin A.M."/>
            <person name="Chapman S.B."/>
            <person name="Gainer-Dewar J."/>
            <person name="Goldberg J."/>
            <person name="Griggs A."/>
            <person name="Gujja S."/>
            <person name="Hansen M."/>
            <person name="Howarth C."/>
            <person name="Imamovic A."/>
            <person name="Ireland A."/>
            <person name="Larimer J."/>
            <person name="McCowan C."/>
            <person name="Murphy C."/>
            <person name="Pearson M."/>
            <person name="Poon T.W."/>
            <person name="Priest M."/>
            <person name="Roberts A."/>
            <person name="Saif S."/>
            <person name="Shea T."/>
            <person name="Sisk P."/>
            <person name="Sykes S."/>
            <person name="Wortman J."/>
            <person name="Nusbaum C."/>
            <person name="Birren B."/>
        </authorList>
    </citation>
    <scope>NUCLEOTIDE SEQUENCE [LARGE SCALE GENOMIC DNA]</scope>
    <source>
        <strain evidence="2 3">P1976</strain>
    </source>
</reference>
<protein>
    <recommendedName>
        <fullName evidence="1">ZSWIM1/3 RNaseH-like domain-containing protein</fullName>
    </recommendedName>
</protein>
<gene>
    <name evidence="2" type="ORF">F444_22429</name>
</gene>
<dbReference type="AlphaFoldDB" id="A0A080YXU2"/>
<feature type="domain" description="ZSWIM1/3 RNaseH-like" evidence="1">
    <location>
        <begin position="1"/>
        <end position="86"/>
    </location>
</feature>
<dbReference type="Proteomes" id="UP000028582">
    <property type="component" value="Unassembled WGS sequence"/>
</dbReference>
<comment type="caution">
    <text evidence="2">The sequence shown here is derived from an EMBL/GenBank/DDBJ whole genome shotgun (WGS) entry which is preliminary data.</text>
</comment>
<evidence type="ECO:0000313" key="2">
    <source>
        <dbReference type="EMBL" id="ETO59203.1"/>
    </source>
</evidence>
<evidence type="ECO:0000313" key="3">
    <source>
        <dbReference type="Proteomes" id="UP000028582"/>
    </source>
</evidence>